<protein>
    <submittedName>
        <fullName evidence="2">Uncharacterized protein</fullName>
    </submittedName>
</protein>
<proteinExistence type="predicted"/>
<dbReference type="Proteomes" id="UP000546324">
    <property type="component" value="Unassembled WGS sequence"/>
</dbReference>
<dbReference type="EMBL" id="JACHMQ010000001">
    <property type="protein sequence ID" value="MBB6399036.1"/>
    <property type="molecule type" value="Genomic_DNA"/>
</dbReference>
<organism evidence="2 3">
    <name type="scientific">Actinomadura coerulea</name>
    <dbReference type="NCBI Taxonomy" id="46159"/>
    <lineage>
        <taxon>Bacteria</taxon>
        <taxon>Bacillati</taxon>
        <taxon>Actinomycetota</taxon>
        <taxon>Actinomycetes</taxon>
        <taxon>Streptosporangiales</taxon>
        <taxon>Thermomonosporaceae</taxon>
        <taxon>Actinomadura</taxon>
    </lineage>
</organism>
<dbReference type="RefSeq" id="WP_185030670.1">
    <property type="nucleotide sequence ID" value="NZ_JACHMQ010000001.1"/>
</dbReference>
<feature type="region of interest" description="Disordered" evidence="1">
    <location>
        <begin position="28"/>
        <end position="47"/>
    </location>
</feature>
<sequence>MMSESQEEAEARMQRLAESDRIYREALANNESPEAAAAAAEAVLPEK</sequence>
<gene>
    <name evidence="2" type="ORF">BKA00_005950</name>
</gene>
<accession>A0A7X0G460</accession>
<keyword evidence="3" id="KW-1185">Reference proteome</keyword>
<evidence type="ECO:0000313" key="2">
    <source>
        <dbReference type="EMBL" id="MBB6399036.1"/>
    </source>
</evidence>
<name>A0A7X0G460_9ACTN</name>
<comment type="caution">
    <text evidence="2">The sequence shown here is derived from an EMBL/GenBank/DDBJ whole genome shotgun (WGS) entry which is preliminary data.</text>
</comment>
<reference evidence="2 3" key="1">
    <citation type="submission" date="2020-08" db="EMBL/GenBank/DDBJ databases">
        <title>Sequencing the genomes of 1000 actinobacteria strains.</title>
        <authorList>
            <person name="Klenk H.-P."/>
        </authorList>
    </citation>
    <scope>NUCLEOTIDE SEQUENCE [LARGE SCALE GENOMIC DNA]</scope>
    <source>
        <strain evidence="2 3">DSM 43675</strain>
    </source>
</reference>
<dbReference type="AlphaFoldDB" id="A0A7X0G460"/>
<evidence type="ECO:0000313" key="3">
    <source>
        <dbReference type="Proteomes" id="UP000546324"/>
    </source>
</evidence>
<evidence type="ECO:0000256" key="1">
    <source>
        <dbReference type="SAM" id="MobiDB-lite"/>
    </source>
</evidence>